<dbReference type="RefSeq" id="XP_002286975.1">
    <property type="nucleotide sequence ID" value="XM_002286939.1"/>
</dbReference>
<feature type="region of interest" description="Disordered" evidence="4">
    <location>
        <begin position="141"/>
        <end position="199"/>
    </location>
</feature>
<name>B8BRX3_THAPS</name>
<evidence type="ECO:0000256" key="2">
    <source>
        <dbReference type="ARBA" id="ARBA00023043"/>
    </source>
</evidence>
<evidence type="ECO:0000256" key="3">
    <source>
        <dbReference type="PROSITE-ProRule" id="PRU00023"/>
    </source>
</evidence>
<keyword evidence="6" id="KW-1185">Reference proteome</keyword>
<dbReference type="OMA" id="YYSWASE"/>
<dbReference type="SMART" id="SM00248">
    <property type="entry name" value="ANK"/>
    <property type="match status" value="4"/>
</dbReference>
<feature type="region of interest" description="Disordered" evidence="4">
    <location>
        <begin position="62"/>
        <end position="96"/>
    </location>
</feature>
<dbReference type="HOGENOM" id="CLU_299089_0_0_1"/>
<dbReference type="PANTHER" id="PTHR24180">
    <property type="entry name" value="CYCLIN-DEPENDENT KINASE INHIBITOR 2C-RELATED"/>
    <property type="match status" value="1"/>
</dbReference>
<dbReference type="EMBL" id="CM000638">
    <property type="protein sequence ID" value="EED96616.1"/>
    <property type="molecule type" value="Genomic_DNA"/>
</dbReference>
<dbReference type="Pfam" id="PF13857">
    <property type="entry name" value="Ank_5"/>
    <property type="match status" value="1"/>
</dbReference>
<dbReference type="KEGG" id="tps:THAPSDRAFT_1778"/>
<dbReference type="SUPFAM" id="SSF48403">
    <property type="entry name" value="Ankyrin repeat"/>
    <property type="match status" value="1"/>
</dbReference>
<accession>B8BRX3</accession>
<organism evidence="5 6">
    <name type="scientific">Thalassiosira pseudonana</name>
    <name type="common">Marine diatom</name>
    <name type="synonym">Cyclotella nana</name>
    <dbReference type="NCBI Taxonomy" id="35128"/>
    <lineage>
        <taxon>Eukaryota</taxon>
        <taxon>Sar</taxon>
        <taxon>Stramenopiles</taxon>
        <taxon>Ochrophyta</taxon>
        <taxon>Bacillariophyta</taxon>
        <taxon>Coscinodiscophyceae</taxon>
        <taxon>Thalassiosirophycidae</taxon>
        <taxon>Thalassiosirales</taxon>
        <taxon>Thalassiosiraceae</taxon>
        <taxon>Thalassiosira</taxon>
    </lineage>
</organism>
<dbReference type="InterPro" id="IPR036770">
    <property type="entry name" value="Ankyrin_rpt-contain_sf"/>
</dbReference>
<feature type="compositionally biased region" description="Low complexity" evidence="4">
    <location>
        <begin position="67"/>
        <end position="82"/>
    </location>
</feature>
<dbReference type="PROSITE" id="PS50088">
    <property type="entry name" value="ANK_REPEAT"/>
    <property type="match status" value="1"/>
</dbReference>
<dbReference type="GeneID" id="7449162"/>
<proteinExistence type="predicted"/>
<feature type="repeat" description="ANK" evidence="3">
    <location>
        <begin position="202"/>
        <end position="234"/>
    </location>
</feature>
<evidence type="ECO:0000313" key="5">
    <source>
        <dbReference type="EMBL" id="EED96616.1"/>
    </source>
</evidence>
<dbReference type="Gene3D" id="1.25.40.20">
    <property type="entry name" value="Ankyrin repeat-containing domain"/>
    <property type="match status" value="2"/>
</dbReference>
<protein>
    <submittedName>
        <fullName evidence="5">Uncharacterized protein</fullName>
    </submittedName>
</protein>
<feature type="compositionally biased region" description="Basic and acidic residues" evidence="4">
    <location>
        <begin position="141"/>
        <end position="191"/>
    </location>
</feature>
<dbReference type="InterPro" id="IPR002110">
    <property type="entry name" value="Ankyrin_rpt"/>
</dbReference>
<evidence type="ECO:0000256" key="1">
    <source>
        <dbReference type="ARBA" id="ARBA00022737"/>
    </source>
</evidence>
<dbReference type="AlphaFoldDB" id="B8BRX3"/>
<dbReference type="PaxDb" id="35128-Thaps1778"/>
<dbReference type="InterPro" id="IPR051637">
    <property type="entry name" value="Ank_repeat_dom-contain_49"/>
</dbReference>
<sequence length="1004" mass="110559">MSELGDLAGLGPLGDLEEVTTEGNTTRLVLQRPSGQNLVIQITNDSDAKSKKTQKSIEQLLAASNVGSSDGTSSSKGSGKKTTLFKERGETNMTPLMEAAKSKDGVLVRKEIIQLKKKNNKNDGGGASTLETLLNEQEKFEEYTPGDDGKGKTEEGSHVKDGNVSEGADESKAPLKAEEEASNKPSAEEKSNPNAMSTNKQGGWTAVHYACEYANPDGLRYLLDAGADPNLTERMGATPLHRVILAAGRYPLQQRLLLAQSADGKQSRDEKKKSLDVGHSQGGSRATLPGVVKDKAGVQLKGGEGDKYLEDFIKCAQTLLNCPRFNLLMNERREDEWNAANRSNGGTAAKKKGKNDTAWKYLPKNDGYGFSPLCLCVCQGYTSRDQLYPLLEMFLTRGFDPNANMCGISALQIALRNAHYGCAFALTRAGANVNAPHPDDGKTPLQVAELIFGDAFARELREASVVALAVADPTRRRDLLRSQGAEGAKKLAKRAMNAGHSFIKASRWREAAGAYTEAALYGKDSLGMYERFECLRNMSECYLQVERGMKAEEVARTLLKEYPRNPLAMVAVGEALSHPSCGKLSPEQLKEVNKLADDALNLEKKTDGKEWWRTLEPKSNSTLFRILKLKSLVEGKKKEDKNPAVNFANTALDEYFSSGGSIEKAAFAIELALKPELKHPSPLPLHGIRGFIYYSWASEILRANSLCRVDRERKEGFQRVMAPLKNKMSYKEAFEKIRNAYDEFEYYNKKNNKGEFPRLMYGFNISKTTFALGMFEKGKKSALASIKERAEADLVRLDHANGTHRKSASEAAQDDHFEGGSTQKLILQLNWSLDMNRMLVTQMAVDWASNAETANAALPSPMLREAAVDGLKLKDDVINMPHLSLILEKAKKYNMVDKESGRKLLESISGNPIKVNAAINGLLSAMQTIEAGHKVMQELRVQVGKVIMNFVSEAYSRQRQNMSSSRVIGSLLMEALEWDKDVAVPKDLPKMYAKMAAEFTQGAE</sequence>
<keyword evidence="1" id="KW-0677">Repeat</keyword>
<dbReference type="Gene3D" id="1.25.40.10">
    <property type="entry name" value="Tetratricopeptide repeat domain"/>
    <property type="match status" value="1"/>
</dbReference>
<dbReference type="SUPFAM" id="SSF48452">
    <property type="entry name" value="TPR-like"/>
    <property type="match status" value="1"/>
</dbReference>
<dbReference type="PROSITE" id="PS50297">
    <property type="entry name" value="ANK_REP_REGION"/>
    <property type="match status" value="1"/>
</dbReference>
<dbReference type="InterPro" id="IPR011990">
    <property type="entry name" value="TPR-like_helical_dom_sf"/>
</dbReference>
<dbReference type="Proteomes" id="UP000001449">
    <property type="component" value="Chromosome 1"/>
</dbReference>
<evidence type="ECO:0000313" key="6">
    <source>
        <dbReference type="Proteomes" id="UP000001449"/>
    </source>
</evidence>
<feature type="compositionally biased region" description="Basic and acidic residues" evidence="4">
    <location>
        <begin position="265"/>
        <end position="276"/>
    </location>
</feature>
<dbReference type="InParanoid" id="B8BRX3"/>
<evidence type="ECO:0000256" key="4">
    <source>
        <dbReference type="SAM" id="MobiDB-lite"/>
    </source>
</evidence>
<gene>
    <name evidence="5" type="ORF">THAPSDRAFT_1778</name>
</gene>
<dbReference type="eggNOG" id="ENOG502RWX1">
    <property type="taxonomic scope" value="Eukaryota"/>
</dbReference>
<feature type="region of interest" description="Disordered" evidence="4">
    <location>
        <begin position="261"/>
        <end position="289"/>
    </location>
</feature>
<dbReference type="PANTHER" id="PTHR24180:SF45">
    <property type="entry name" value="POLY [ADP-RIBOSE] POLYMERASE TANKYRASE"/>
    <property type="match status" value="1"/>
</dbReference>
<keyword evidence="2 3" id="KW-0040">ANK repeat</keyword>
<reference evidence="5 6" key="2">
    <citation type="journal article" date="2008" name="Nature">
        <title>The Phaeodactylum genome reveals the evolutionary history of diatom genomes.</title>
        <authorList>
            <person name="Bowler C."/>
            <person name="Allen A.E."/>
            <person name="Badger J.H."/>
            <person name="Grimwood J."/>
            <person name="Jabbari K."/>
            <person name="Kuo A."/>
            <person name="Maheswari U."/>
            <person name="Martens C."/>
            <person name="Maumus F."/>
            <person name="Otillar R.P."/>
            <person name="Rayko E."/>
            <person name="Salamov A."/>
            <person name="Vandepoele K."/>
            <person name="Beszteri B."/>
            <person name="Gruber A."/>
            <person name="Heijde M."/>
            <person name="Katinka M."/>
            <person name="Mock T."/>
            <person name="Valentin K."/>
            <person name="Verret F."/>
            <person name="Berges J.A."/>
            <person name="Brownlee C."/>
            <person name="Cadoret J.P."/>
            <person name="Chiovitti A."/>
            <person name="Choi C.J."/>
            <person name="Coesel S."/>
            <person name="De Martino A."/>
            <person name="Detter J.C."/>
            <person name="Durkin C."/>
            <person name="Falciatore A."/>
            <person name="Fournet J."/>
            <person name="Haruta M."/>
            <person name="Huysman M.J."/>
            <person name="Jenkins B.D."/>
            <person name="Jiroutova K."/>
            <person name="Jorgensen R.E."/>
            <person name="Joubert Y."/>
            <person name="Kaplan A."/>
            <person name="Kroger N."/>
            <person name="Kroth P.G."/>
            <person name="La Roche J."/>
            <person name="Lindquist E."/>
            <person name="Lommer M."/>
            <person name="Martin-Jezequel V."/>
            <person name="Lopez P.J."/>
            <person name="Lucas S."/>
            <person name="Mangogna M."/>
            <person name="McGinnis K."/>
            <person name="Medlin L.K."/>
            <person name="Montsant A."/>
            <person name="Oudot-Le Secq M.P."/>
            <person name="Napoli C."/>
            <person name="Obornik M."/>
            <person name="Parker M.S."/>
            <person name="Petit J.L."/>
            <person name="Porcel B.M."/>
            <person name="Poulsen N."/>
            <person name="Robison M."/>
            <person name="Rychlewski L."/>
            <person name="Rynearson T.A."/>
            <person name="Schmutz J."/>
            <person name="Shapiro H."/>
            <person name="Siaut M."/>
            <person name="Stanley M."/>
            <person name="Sussman M.R."/>
            <person name="Taylor A.R."/>
            <person name="Vardi A."/>
            <person name="von Dassow P."/>
            <person name="Vyverman W."/>
            <person name="Willis A."/>
            <person name="Wyrwicz L.S."/>
            <person name="Rokhsar D.S."/>
            <person name="Weissenbach J."/>
            <person name="Armbrust E.V."/>
            <person name="Green B.R."/>
            <person name="Van de Peer Y."/>
            <person name="Grigoriev I.V."/>
        </authorList>
    </citation>
    <scope>NUCLEOTIDE SEQUENCE [LARGE SCALE GENOMIC DNA]</scope>
    <source>
        <strain evidence="5 6">CCMP1335</strain>
    </source>
</reference>
<reference evidence="5 6" key="1">
    <citation type="journal article" date="2004" name="Science">
        <title>The genome of the diatom Thalassiosira pseudonana: ecology, evolution, and metabolism.</title>
        <authorList>
            <person name="Armbrust E.V."/>
            <person name="Berges J.A."/>
            <person name="Bowler C."/>
            <person name="Green B.R."/>
            <person name="Martinez D."/>
            <person name="Putnam N.H."/>
            <person name="Zhou S."/>
            <person name="Allen A.E."/>
            <person name="Apt K.E."/>
            <person name="Bechner M."/>
            <person name="Brzezinski M.A."/>
            <person name="Chaal B.K."/>
            <person name="Chiovitti A."/>
            <person name="Davis A.K."/>
            <person name="Demarest M.S."/>
            <person name="Detter J.C."/>
            <person name="Glavina T."/>
            <person name="Goodstein D."/>
            <person name="Hadi M.Z."/>
            <person name="Hellsten U."/>
            <person name="Hildebrand M."/>
            <person name="Jenkins B.D."/>
            <person name="Jurka J."/>
            <person name="Kapitonov V.V."/>
            <person name="Kroger N."/>
            <person name="Lau W.W."/>
            <person name="Lane T.W."/>
            <person name="Larimer F.W."/>
            <person name="Lippmeier J.C."/>
            <person name="Lucas S."/>
            <person name="Medina M."/>
            <person name="Montsant A."/>
            <person name="Obornik M."/>
            <person name="Parker M.S."/>
            <person name="Palenik B."/>
            <person name="Pazour G.J."/>
            <person name="Richardson P.M."/>
            <person name="Rynearson T.A."/>
            <person name="Saito M.A."/>
            <person name="Schwartz D.C."/>
            <person name="Thamatrakoln K."/>
            <person name="Valentin K."/>
            <person name="Vardi A."/>
            <person name="Wilkerson F.P."/>
            <person name="Rokhsar D.S."/>
        </authorList>
    </citation>
    <scope>NUCLEOTIDE SEQUENCE [LARGE SCALE GENOMIC DNA]</scope>
    <source>
        <strain evidence="5 6">CCMP1335</strain>
    </source>
</reference>